<dbReference type="CDD" id="cd00093">
    <property type="entry name" value="HTH_XRE"/>
    <property type="match status" value="1"/>
</dbReference>
<dbReference type="AlphaFoldDB" id="A0AAE3KPV7"/>
<dbReference type="RefSeq" id="WP_254013966.1">
    <property type="nucleotide sequence ID" value="NZ_JAMZMM010000297.1"/>
</dbReference>
<dbReference type="Pfam" id="PF01381">
    <property type="entry name" value="HTH_3"/>
    <property type="match status" value="1"/>
</dbReference>
<feature type="domain" description="HTH cro/C1-type" evidence="1">
    <location>
        <begin position="18"/>
        <end position="61"/>
    </location>
</feature>
<dbReference type="PROSITE" id="PS50943">
    <property type="entry name" value="HTH_CROC1"/>
    <property type="match status" value="1"/>
</dbReference>
<dbReference type="GO" id="GO:0003677">
    <property type="term" value="F:DNA binding"/>
    <property type="evidence" value="ECO:0007669"/>
    <property type="project" value="InterPro"/>
</dbReference>
<comment type="caution">
    <text evidence="2">The sequence shown here is derived from an EMBL/GenBank/DDBJ whole genome shotgun (WGS) entry which is preliminary data.</text>
</comment>
<dbReference type="Proteomes" id="UP001204953">
    <property type="component" value="Unassembled WGS sequence"/>
</dbReference>
<proteinExistence type="predicted"/>
<dbReference type="InterPro" id="IPR001387">
    <property type="entry name" value="Cro/C1-type_HTH"/>
</dbReference>
<dbReference type="Gene3D" id="1.10.260.40">
    <property type="entry name" value="lambda repressor-like DNA-binding domains"/>
    <property type="match status" value="1"/>
</dbReference>
<evidence type="ECO:0000313" key="2">
    <source>
        <dbReference type="EMBL" id="MCP2731221.1"/>
    </source>
</evidence>
<protein>
    <submittedName>
        <fullName evidence="2">Helix-turn-helix domain-containing protein</fullName>
    </submittedName>
</protein>
<accession>A0AAE3KPV7</accession>
<keyword evidence="3" id="KW-1185">Reference proteome</keyword>
<evidence type="ECO:0000259" key="1">
    <source>
        <dbReference type="PROSITE" id="PS50943"/>
    </source>
</evidence>
<dbReference type="EMBL" id="JAMZMM010000297">
    <property type="protein sequence ID" value="MCP2731221.1"/>
    <property type="molecule type" value="Genomic_DNA"/>
</dbReference>
<dbReference type="SMART" id="SM00530">
    <property type="entry name" value="HTH_XRE"/>
    <property type="match status" value="1"/>
</dbReference>
<sequence>MAIKTDLVTQQPEIGQLIREIRLTTGLTQQKFGDVLGFSYPTISRWENGLTTPSDLAIHKIELHLRRMGERGQSLLKKNIGSR</sequence>
<dbReference type="InterPro" id="IPR010982">
    <property type="entry name" value="Lambda_DNA-bd_dom_sf"/>
</dbReference>
<gene>
    <name evidence="2" type="ORF">NJ959_22615</name>
</gene>
<reference evidence="2" key="1">
    <citation type="submission" date="2022-06" db="EMBL/GenBank/DDBJ databases">
        <title>New cyanobacteria of genus Symplocastrum in benthos of Lake Baikal.</title>
        <authorList>
            <person name="Sorokovikova E."/>
            <person name="Tikhonova I."/>
            <person name="Krasnopeev A."/>
            <person name="Evseev P."/>
            <person name="Gladkikh A."/>
            <person name="Belykh O."/>
        </authorList>
    </citation>
    <scope>NUCLEOTIDE SEQUENCE</scope>
    <source>
        <strain evidence="2">BBK-W-15</strain>
    </source>
</reference>
<organism evidence="2 3">
    <name type="scientific">Limnofasciculus baicalensis BBK-W-15</name>
    <dbReference type="NCBI Taxonomy" id="2699891"/>
    <lineage>
        <taxon>Bacteria</taxon>
        <taxon>Bacillati</taxon>
        <taxon>Cyanobacteriota</taxon>
        <taxon>Cyanophyceae</taxon>
        <taxon>Coleofasciculales</taxon>
        <taxon>Coleofasciculaceae</taxon>
        <taxon>Limnofasciculus</taxon>
        <taxon>Limnofasciculus baicalensis</taxon>
    </lineage>
</organism>
<evidence type="ECO:0000313" key="3">
    <source>
        <dbReference type="Proteomes" id="UP001204953"/>
    </source>
</evidence>
<name>A0AAE3KPV7_9CYAN</name>
<dbReference type="SUPFAM" id="SSF47413">
    <property type="entry name" value="lambda repressor-like DNA-binding domains"/>
    <property type="match status" value="1"/>
</dbReference>